<gene>
    <name evidence="2" type="ORF">HNR32_001672</name>
</gene>
<comment type="caution">
    <text evidence="2">The sequence shown here is derived from an EMBL/GenBank/DDBJ whole genome shotgun (WGS) entry which is preliminary data.</text>
</comment>
<dbReference type="AlphaFoldDB" id="A0A840UQT1"/>
<evidence type="ECO:0000313" key="2">
    <source>
        <dbReference type="EMBL" id="MBB5336522.1"/>
    </source>
</evidence>
<evidence type="ECO:0000313" key="3">
    <source>
        <dbReference type="Proteomes" id="UP000559117"/>
    </source>
</evidence>
<keyword evidence="3" id="KW-1185">Reference proteome</keyword>
<accession>A0A840UQT1</accession>
<proteinExistence type="predicted"/>
<organism evidence="2 3">
    <name type="scientific">Pectinatus brassicae</name>
    <dbReference type="NCBI Taxonomy" id="862415"/>
    <lineage>
        <taxon>Bacteria</taxon>
        <taxon>Bacillati</taxon>
        <taxon>Bacillota</taxon>
        <taxon>Negativicutes</taxon>
        <taxon>Selenomonadales</taxon>
        <taxon>Selenomonadaceae</taxon>
        <taxon>Pectinatus</taxon>
    </lineage>
</organism>
<dbReference type="EMBL" id="JACHFH010000019">
    <property type="protein sequence ID" value="MBB5336522.1"/>
    <property type="molecule type" value="Genomic_DNA"/>
</dbReference>
<name>A0A840UQT1_9FIRM</name>
<dbReference type="RefSeq" id="WP_183861532.1">
    <property type="nucleotide sequence ID" value="NZ_JACHFH010000019.1"/>
</dbReference>
<sequence length="128" mass="14462">MFLTRFWYWLTGKKKKQAIVPIKNPTNANLQDDLKNIKNKYPNNNEYIPQNEYHDTQHQDSSSGLLTGMLLGEILNETMRSRHRDSLDNDFDINDGFDDAFGGGSSGGGGADDSWDSDSFSDDSDFDD</sequence>
<reference evidence="2 3" key="1">
    <citation type="submission" date="2020-08" db="EMBL/GenBank/DDBJ databases">
        <title>Genomic Encyclopedia of Type Strains, Phase IV (KMG-IV): sequencing the most valuable type-strain genomes for metagenomic binning, comparative biology and taxonomic classification.</title>
        <authorList>
            <person name="Goeker M."/>
        </authorList>
    </citation>
    <scope>NUCLEOTIDE SEQUENCE [LARGE SCALE GENOMIC DNA]</scope>
    <source>
        <strain evidence="2 3">DSM 24661</strain>
    </source>
</reference>
<feature type="compositionally biased region" description="Gly residues" evidence="1">
    <location>
        <begin position="101"/>
        <end position="111"/>
    </location>
</feature>
<feature type="region of interest" description="Disordered" evidence="1">
    <location>
        <begin position="41"/>
        <end position="62"/>
    </location>
</feature>
<protein>
    <submittedName>
        <fullName evidence="2">Uncharacterized protein</fullName>
    </submittedName>
</protein>
<feature type="compositionally biased region" description="Acidic residues" evidence="1">
    <location>
        <begin position="113"/>
        <end position="128"/>
    </location>
</feature>
<evidence type="ECO:0000256" key="1">
    <source>
        <dbReference type="SAM" id="MobiDB-lite"/>
    </source>
</evidence>
<feature type="region of interest" description="Disordered" evidence="1">
    <location>
        <begin position="98"/>
        <end position="128"/>
    </location>
</feature>
<dbReference type="Proteomes" id="UP000559117">
    <property type="component" value="Unassembled WGS sequence"/>
</dbReference>